<protein>
    <submittedName>
        <fullName evidence="1">Uncharacterized protein</fullName>
    </submittedName>
</protein>
<evidence type="ECO:0000313" key="2">
    <source>
        <dbReference type="Proteomes" id="UP000321734"/>
    </source>
</evidence>
<keyword evidence="2" id="KW-1185">Reference proteome</keyword>
<sequence>MEKALYSGNYNQALQDALRKLENNKDNERKQDFVVMLQTAYEKANERDLKNIKHLQKDANPEQYKTIYDLYLNLEARQNAVKPVVPLQLNGKTIVLEFPDYSDAIVSSRADVSEHFYTKGLQLLKSNFKDDLKDAYNTFHYIDQINPNYKNVRNLKQEAYHRGTDYVIVTIENQTRQIIPRRLEDDLLNFDTYGLSQFWTVYHANPDSDIDYDYAMALQLKQINISPERFHEKEFLREKEFVDGWKYKLDRAGNVMKDSLGKDIKIDKIVTARAGYIEYRQVKSTQVLAEVVYVDLKNNRTLDVFPIKSEFVFENHYAIYKGDKRALNQADFDLLRFKPLLFPSDIEMVYDTGEDLKLQLKQIINSYKIRN</sequence>
<comment type="caution">
    <text evidence="1">The sequence shown here is derived from an EMBL/GenBank/DDBJ whole genome shotgun (WGS) entry which is preliminary data.</text>
</comment>
<evidence type="ECO:0000313" key="1">
    <source>
        <dbReference type="EMBL" id="TXE07951.1"/>
    </source>
</evidence>
<dbReference type="Proteomes" id="UP000321734">
    <property type="component" value="Unassembled WGS sequence"/>
</dbReference>
<dbReference type="EMBL" id="VORX01000004">
    <property type="protein sequence ID" value="TXE07951.1"/>
    <property type="molecule type" value="Genomic_DNA"/>
</dbReference>
<proteinExistence type="predicted"/>
<dbReference type="OrthoDB" id="1489643at2"/>
<reference evidence="1 2" key="1">
    <citation type="submission" date="2019-08" db="EMBL/GenBank/DDBJ databases">
        <title>Genome sequence of Gelidibacter salicanalis IC162T.</title>
        <authorList>
            <person name="Bowman J.P."/>
        </authorList>
    </citation>
    <scope>NUCLEOTIDE SEQUENCE [LARGE SCALE GENOMIC DNA]</scope>
    <source>
        <strain evidence="1 2">IC162</strain>
    </source>
</reference>
<organism evidence="1 2">
    <name type="scientific">Gelidibacter salicanalis</name>
    <dbReference type="NCBI Taxonomy" id="291193"/>
    <lineage>
        <taxon>Bacteria</taxon>
        <taxon>Pseudomonadati</taxon>
        <taxon>Bacteroidota</taxon>
        <taxon>Flavobacteriia</taxon>
        <taxon>Flavobacteriales</taxon>
        <taxon>Flavobacteriaceae</taxon>
        <taxon>Gelidibacter</taxon>
    </lineage>
</organism>
<accession>A0A5C7AHR8</accession>
<name>A0A5C7AHR8_9FLAO</name>
<dbReference type="AlphaFoldDB" id="A0A5C7AHR8"/>
<gene>
    <name evidence="1" type="ORF">ES711_09625</name>
</gene>